<evidence type="ECO:0000313" key="1">
    <source>
        <dbReference type="EMBL" id="BDE06372.1"/>
    </source>
</evidence>
<dbReference type="Pfam" id="PF03928">
    <property type="entry name" value="HbpS-like"/>
    <property type="match status" value="1"/>
</dbReference>
<dbReference type="KEGG" id="vab:WPS_16480"/>
<dbReference type="RefSeq" id="WP_317997336.1">
    <property type="nucleotide sequence ID" value="NZ_AP025523.1"/>
</dbReference>
<accession>A0AAN2CA75</accession>
<protein>
    <recommendedName>
        <fullName evidence="3">Heme-binding protein</fullName>
    </recommendedName>
</protein>
<keyword evidence="2" id="KW-1185">Reference proteome</keyword>
<evidence type="ECO:0000313" key="2">
    <source>
        <dbReference type="Proteomes" id="UP001317532"/>
    </source>
</evidence>
<sequence>MSDSSRSTYTATAPFLTLAGARAVVDAALAESERIGVPQNVAVVDAGGNLLAFARGDGARIASISIAITKAVSAATRKRATADEGGGDPIATIRSALAADRVTGIGGGIPLVVDGYVVGGVGASSGAIDEDTQVALAGAAALG</sequence>
<evidence type="ECO:0008006" key="3">
    <source>
        <dbReference type="Google" id="ProtNLM"/>
    </source>
</evidence>
<dbReference type="Proteomes" id="UP001317532">
    <property type="component" value="Chromosome"/>
</dbReference>
<dbReference type="PANTHER" id="PTHR34309:SF1">
    <property type="entry name" value="PROTEIN GLCG"/>
    <property type="match status" value="1"/>
</dbReference>
<dbReference type="PANTHER" id="PTHR34309">
    <property type="entry name" value="SLR1406 PROTEIN"/>
    <property type="match status" value="1"/>
</dbReference>
<dbReference type="SUPFAM" id="SSF143744">
    <property type="entry name" value="GlcG-like"/>
    <property type="match status" value="1"/>
</dbReference>
<dbReference type="AlphaFoldDB" id="A0AAN2CA75"/>
<name>A0AAN2CA75_UNVUL</name>
<dbReference type="EMBL" id="AP025523">
    <property type="protein sequence ID" value="BDE06372.1"/>
    <property type="molecule type" value="Genomic_DNA"/>
</dbReference>
<proteinExistence type="predicted"/>
<dbReference type="InterPro" id="IPR052517">
    <property type="entry name" value="GlcG_carb_metab_protein"/>
</dbReference>
<dbReference type="InterPro" id="IPR038084">
    <property type="entry name" value="PduO/GlcC-like_sf"/>
</dbReference>
<dbReference type="Gene3D" id="3.30.450.150">
    <property type="entry name" value="Haem-degrading domain"/>
    <property type="match status" value="1"/>
</dbReference>
<dbReference type="InterPro" id="IPR005624">
    <property type="entry name" value="PduO/GlcC-like"/>
</dbReference>
<gene>
    <name evidence="1" type="ORF">WPS_16480</name>
</gene>
<organism evidence="1 2">
    <name type="scientific">Vulcanimicrobium alpinum</name>
    <dbReference type="NCBI Taxonomy" id="3016050"/>
    <lineage>
        <taxon>Bacteria</taxon>
        <taxon>Bacillati</taxon>
        <taxon>Vulcanimicrobiota</taxon>
        <taxon>Vulcanimicrobiia</taxon>
        <taxon>Vulcanimicrobiales</taxon>
        <taxon>Vulcanimicrobiaceae</taxon>
        <taxon>Vulcanimicrobium</taxon>
    </lineage>
</organism>
<reference evidence="1 2" key="1">
    <citation type="journal article" date="2022" name="ISME Commun">
        <title>Vulcanimicrobium alpinus gen. nov. sp. nov., the first cultivated representative of the candidate phylum 'Eremiobacterota', is a metabolically versatile aerobic anoxygenic phototroph.</title>
        <authorList>
            <person name="Yabe S."/>
            <person name="Muto K."/>
            <person name="Abe K."/>
            <person name="Yokota A."/>
            <person name="Staudigel H."/>
            <person name="Tebo B.M."/>
        </authorList>
    </citation>
    <scope>NUCLEOTIDE SEQUENCE [LARGE SCALE GENOMIC DNA]</scope>
    <source>
        <strain evidence="1 2">WC8-2</strain>
    </source>
</reference>